<dbReference type="Pfam" id="PF14063">
    <property type="entry name" value="DUF4254"/>
    <property type="match status" value="1"/>
</dbReference>
<evidence type="ECO:0000313" key="2">
    <source>
        <dbReference type="Proteomes" id="UP001595696"/>
    </source>
</evidence>
<reference evidence="2" key="1">
    <citation type="journal article" date="2019" name="Int. J. Syst. Evol. Microbiol.">
        <title>The Global Catalogue of Microorganisms (GCM) 10K type strain sequencing project: providing services to taxonomists for standard genome sequencing and annotation.</title>
        <authorList>
            <consortium name="The Broad Institute Genomics Platform"/>
            <consortium name="The Broad Institute Genome Sequencing Center for Infectious Disease"/>
            <person name="Wu L."/>
            <person name="Ma J."/>
        </authorList>
    </citation>
    <scope>NUCLEOTIDE SEQUENCE [LARGE SCALE GENOMIC DNA]</scope>
    <source>
        <strain evidence="2">CGMCC 4.7330</strain>
    </source>
</reference>
<dbReference type="EMBL" id="JBHSAX010000004">
    <property type="protein sequence ID" value="MFC3961103.1"/>
    <property type="molecule type" value="Genomic_DNA"/>
</dbReference>
<name>A0ABV8DM77_9NOCA</name>
<sequence length="164" mass="18471">MAVPRVIQVRGTGRDERFGRFEDIEPLFPMTELLSALSGSRGAEHPIARWCVDLLALHQQEDIWADGLAAHRTDLMHAIDVWTVGHVPQHRNGARLHTETVGSVVDRIARAYARFQRVMAGHDAADPKVHAAWTQVAELFVAYQDLIVEVMRGQRRLPAPEVDR</sequence>
<comment type="caution">
    <text evidence="1">The sequence shown here is derived from an EMBL/GenBank/DDBJ whole genome shotgun (WGS) entry which is preliminary data.</text>
</comment>
<proteinExistence type="predicted"/>
<organism evidence="1 2">
    <name type="scientific">Nocardia jiangsuensis</name>
    <dbReference type="NCBI Taxonomy" id="1691563"/>
    <lineage>
        <taxon>Bacteria</taxon>
        <taxon>Bacillati</taxon>
        <taxon>Actinomycetota</taxon>
        <taxon>Actinomycetes</taxon>
        <taxon>Mycobacteriales</taxon>
        <taxon>Nocardiaceae</taxon>
        <taxon>Nocardia</taxon>
    </lineage>
</organism>
<gene>
    <name evidence="1" type="ORF">ACFO0B_03775</name>
</gene>
<accession>A0ABV8DM77</accession>
<dbReference type="Proteomes" id="UP001595696">
    <property type="component" value="Unassembled WGS sequence"/>
</dbReference>
<keyword evidence="2" id="KW-1185">Reference proteome</keyword>
<protein>
    <submittedName>
        <fullName evidence="1">DUF4254 domain-containing protein</fullName>
    </submittedName>
</protein>
<evidence type="ECO:0000313" key="1">
    <source>
        <dbReference type="EMBL" id="MFC3961103.1"/>
    </source>
</evidence>
<dbReference type="InterPro" id="IPR025350">
    <property type="entry name" value="DUF4254"/>
</dbReference>
<dbReference type="RefSeq" id="WP_378610876.1">
    <property type="nucleotide sequence ID" value="NZ_JBHSAX010000004.1"/>
</dbReference>